<feature type="repeat" description="TPR" evidence="3">
    <location>
        <begin position="860"/>
        <end position="893"/>
    </location>
</feature>
<dbReference type="AlphaFoldDB" id="A0A9W4E3U7"/>
<dbReference type="PROSITE" id="PS50005">
    <property type="entry name" value="TPR"/>
    <property type="match status" value="12"/>
</dbReference>
<evidence type="ECO:0000256" key="3">
    <source>
        <dbReference type="PROSITE-ProRule" id="PRU00339"/>
    </source>
</evidence>
<feature type="repeat" description="TPR" evidence="3">
    <location>
        <begin position="554"/>
        <end position="587"/>
    </location>
</feature>
<keyword evidence="1" id="KW-0677">Repeat</keyword>
<evidence type="ECO:0000313" key="5">
    <source>
        <dbReference type="EMBL" id="CAG6398932.1"/>
    </source>
</evidence>
<dbReference type="PROSITE" id="PS50293">
    <property type="entry name" value="TPR_REGION"/>
    <property type="match status" value="1"/>
</dbReference>
<evidence type="ECO:0000256" key="1">
    <source>
        <dbReference type="ARBA" id="ARBA00022737"/>
    </source>
</evidence>
<feature type="repeat" description="TPR" evidence="3">
    <location>
        <begin position="588"/>
        <end position="621"/>
    </location>
</feature>
<feature type="repeat" description="TPR" evidence="3">
    <location>
        <begin position="724"/>
        <end position="757"/>
    </location>
</feature>
<dbReference type="Pfam" id="PF14559">
    <property type="entry name" value="TPR_19"/>
    <property type="match status" value="1"/>
</dbReference>
<feature type="repeat" description="TPR" evidence="3">
    <location>
        <begin position="758"/>
        <end position="791"/>
    </location>
</feature>
<feature type="repeat" description="TPR" evidence="3">
    <location>
        <begin position="690"/>
        <end position="723"/>
    </location>
</feature>
<organism evidence="5 6">
    <name type="scientific">Actinacidiphila cocklensis</name>
    <dbReference type="NCBI Taxonomy" id="887465"/>
    <lineage>
        <taxon>Bacteria</taxon>
        <taxon>Bacillati</taxon>
        <taxon>Actinomycetota</taxon>
        <taxon>Actinomycetes</taxon>
        <taxon>Kitasatosporales</taxon>
        <taxon>Streptomycetaceae</taxon>
        <taxon>Actinacidiphila</taxon>
    </lineage>
</organism>
<dbReference type="EMBL" id="CAJSLV010000114">
    <property type="protein sequence ID" value="CAG6398932.1"/>
    <property type="molecule type" value="Genomic_DNA"/>
</dbReference>
<keyword evidence="6" id="KW-1185">Reference proteome</keyword>
<dbReference type="SUPFAM" id="SSF48452">
    <property type="entry name" value="TPR-like"/>
    <property type="match status" value="2"/>
</dbReference>
<dbReference type="PANTHER" id="PTHR44858">
    <property type="entry name" value="TETRATRICOPEPTIDE REPEAT PROTEIN 6"/>
    <property type="match status" value="1"/>
</dbReference>
<feature type="repeat" description="TPR" evidence="3">
    <location>
        <begin position="826"/>
        <end position="859"/>
    </location>
</feature>
<feature type="repeat" description="TPR" evidence="3">
    <location>
        <begin position="792"/>
        <end position="825"/>
    </location>
</feature>
<dbReference type="RefSeq" id="WP_251500963.1">
    <property type="nucleotide sequence ID" value="NZ_CAJSLV010000114.1"/>
</dbReference>
<dbReference type="Proteomes" id="UP001152519">
    <property type="component" value="Unassembled WGS sequence"/>
</dbReference>
<reference evidence="5" key="1">
    <citation type="submission" date="2021-05" db="EMBL/GenBank/DDBJ databases">
        <authorList>
            <person name="Arsene-Ploetze F."/>
        </authorList>
    </citation>
    <scope>NUCLEOTIDE SEQUENCE</scope>
    <source>
        <strain evidence="5">DSM 42138</strain>
    </source>
</reference>
<name>A0A9W4E3U7_9ACTN</name>
<feature type="repeat" description="TPR" evidence="3">
    <location>
        <begin position="656"/>
        <end position="689"/>
    </location>
</feature>
<comment type="caution">
    <text evidence="5">The sequence shown here is derived from an EMBL/GenBank/DDBJ whole genome shotgun (WGS) entry which is preliminary data.</text>
</comment>
<dbReference type="Pfam" id="PF13432">
    <property type="entry name" value="TPR_16"/>
    <property type="match status" value="3"/>
</dbReference>
<feature type="repeat" description="TPR" evidence="3">
    <location>
        <begin position="928"/>
        <end position="961"/>
    </location>
</feature>
<dbReference type="Pfam" id="PF00515">
    <property type="entry name" value="TPR_1"/>
    <property type="match status" value="2"/>
</dbReference>
<sequence length="1082" mass="120554">MARQRVTRQEMNRRKLARGFVGRAEKLTMFRDNLGRNPQDEDFQYLFHVNGNAGVGKTSLVRQWETAAQAREAVTVYLDDDIHDPLEAMEAISVQMERQGLPLRAFQELLATYRQRRHEAETAPPAPGTADPAAPGPQASVTGTVLAQAGVVGLGMLPVPGAGALAGVLNPQQVAQHLDHSADRLRAKLASRLRSHDDVRLVFSPLQILTPVFLQDLGRAAERRPWLVLFFDVFERTGPLLSEWLPDVLVTEEYGALPLNVVAVLSGQGRLDTHHWGDHRRLVWEVPLDVFSQEEARDLLAAHGITDEEVIEVIVRLTGRLPVLVDLLAQTRPQDPTDVEDPADTAVDRFLKWITDPARRDAALACALPLQLNEDVYRAAAPEAAADQYTWMRGLPFVTGREGRVRYHDVVRTPMLRLQRSRSAARWQQQHLHLADTYRRWHEEREAALPPDTDRSDPDGHEHRLSEAYHRLCADPVTAWRDILPDLVDACDHGIPVLRRWAQTLAQAGHDTQYSALTRWGSRLQAAAGEDANGTVTALTHLLAAPELPSAGRALAHALRGRDHRLAGRHSQALADYTTALDLDPDLTRAYFGRGETHRLAGSYDAALADFDRSLDLDPADAVTLASRGETYHSLQRYDAALADFDRALHLDPDNDWIIANRGETHRLAGNHDAALADFDRALHLDPTYAWAVTNRGQTYRALRRYDEALSDHHRAVQLLPDNEWVVANRGETHRLAGDYDDALADFDRAIEINPGYAWAIASRGQTYHSLRRYDDALADLDRALALNPGYPWAVASRGEIHQSLRHYDAALADFDRALDLDPGNDWVMANRGETHRLVGDYDAALADFDRAIRVDPGYTWAITNRGQTYRDMHRYEEAVSDHHRAVQLLPDNEWVVANRGETHRLAGNHDAALADFDRALQLNPGYAWAIASRGQTYRALGRHEDALADLDRALALEPEASYHCEAALLLHLLGRPGEGEHWRTARDLMAADVSAGGSSANRFQGHLMAVHCAMAQWAAAVAELDRYLAGGPGVWHIREVLEDLEEVESVLAPDPAALRPLRQRLQDAEEAEEALRSGTSG</sequence>
<dbReference type="InterPro" id="IPR011990">
    <property type="entry name" value="TPR-like_helical_dom_sf"/>
</dbReference>
<dbReference type="GO" id="GO:0009279">
    <property type="term" value="C:cell outer membrane"/>
    <property type="evidence" value="ECO:0007669"/>
    <property type="project" value="TreeGrafter"/>
</dbReference>
<protein>
    <submittedName>
        <fullName evidence="5">Anaphase-promoting complex subunit 5</fullName>
    </submittedName>
</protein>
<dbReference type="Pfam" id="PF13181">
    <property type="entry name" value="TPR_8"/>
    <property type="match status" value="1"/>
</dbReference>
<dbReference type="InterPro" id="IPR050498">
    <property type="entry name" value="Ycf3"/>
</dbReference>
<dbReference type="InterPro" id="IPR019734">
    <property type="entry name" value="TPR_rpt"/>
</dbReference>
<feature type="region of interest" description="Disordered" evidence="4">
    <location>
        <begin position="117"/>
        <end position="137"/>
    </location>
</feature>
<dbReference type="Gene3D" id="1.25.40.10">
    <property type="entry name" value="Tetratricopeptide repeat domain"/>
    <property type="match status" value="5"/>
</dbReference>
<dbReference type="SMART" id="SM00028">
    <property type="entry name" value="TPR"/>
    <property type="match status" value="12"/>
</dbReference>
<evidence type="ECO:0000256" key="4">
    <source>
        <dbReference type="SAM" id="MobiDB-lite"/>
    </source>
</evidence>
<proteinExistence type="predicted"/>
<keyword evidence="2 3" id="KW-0802">TPR repeat</keyword>
<accession>A0A9W4E3U7</accession>
<gene>
    <name evidence="5" type="ORF">SCOCK_80087</name>
</gene>
<evidence type="ECO:0000313" key="6">
    <source>
        <dbReference type="Proteomes" id="UP001152519"/>
    </source>
</evidence>
<dbReference type="PANTHER" id="PTHR44858:SF1">
    <property type="entry name" value="UDP-N-ACETYLGLUCOSAMINE--PEPTIDE N-ACETYLGLUCOSAMINYLTRANSFERASE SPINDLY-RELATED"/>
    <property type="match status" value="1"/>
</dbReference>
<evidence type="ECO:0000256" key="2">
    <source>
        <dbReference type="ARBA" id="ARBA00022803"/>
    </source>
</evidence>
<feature type="compositionally biased region" description="Low complexity" evidence="4">
    <location>
        <begin position="128"/>
        <end position="137"/>
    </location>
</feature>
<dbReference type="GO" id="GO:0046813">
    <property type="term" value="P:receptor-mediated virion attachment to host cell"/>
    <property type="evidence" value="ECO:0007669"/>
    <property type="project" value="TreeGrafter"/>
</dbReference>
<feature type="repeat" description="TPR" evidence="3">
    <location>
        <begin position="894"/>
        <end position="927"/>
    </location>
</feature>
<feature type="repeat" description="TPR" evidence="3">
    <location>
        <begin position="622"/>
        <end position="655"/>
    </location>
</feature>